<organism evidence="2 3">
    <name type="scientific">Thalassospira xiamenensis M-5 = DSM 17429</name>
    <dbReference type="NCBI Taxonomy" id="1123366"/>
    <lineage>
        <taxon>Bacteria</taxon>
        <taxon>Pseudomonadati</taxon>
        <taxon>Pseudomonadota</taxon>
        <taxon>Alphaproteobacteria</taxon>
        <taxon>Rhodospirillales</taxon>
        <taxon>Thalassospiraceae</taxon>
        <taxon>Thalassospira</taxon>
    </lineage>
</organism>
<reference evidence="2 3" key="1">
    <citation type="journal article" date="2012" name="J. Bacteriol.">
        <title>Genome sequence of Thalassospira xiamenensis type strain M-5.</title>
        <authorList>
            <person name="Lai Q."/>
            <person name="Shao Z."/>
        </authorList>
    </citation>
    <scope>NUCLEOTIDE SEQUENCE [LARGE SCALE GENOMIC DNA]</scope>
    <source>
        <strain evidence="2 3">M-5</strain>
    </source>
</reference>
<keyword evidence="1" id="KW-0175">Coiled coil</keyword>
<protein>
    <submittedName>
        <fullName evidence="2">Chromosome segregation SMC protein</fullName>
    </submittedName>
</protein>
<feature type="coiled-coil region" evidence="1">
    <location>
        <begin position="402"/>
        <end position="491"/>
    </location>
</feature>
<dbReference type="EMBL" id="CP004388">
    <property type="protein sequence ID" value="AJD50292.1"/>
    <property type="molecule type" value="Genomic_DNA"/>
</dbReference>
<feature type="coiled-coil region" evidence="1">
    <location>
        <begin position="314"/>
        <end position="355"/>
    </location>
</feature>
<dbReference type="AlphaFoldDB" id="A0AB72U7U2"/>
<proteinExistence type="predicted"/>
<dbReference type="Proteomes" id="UP000007127">
    <property type="component" value="Chromosome"/>
</dbReference>
<dbReference type="GeneID" id="31925875"/>
<sequence>MQQSHDLFESKLELTPPTGAAGPRLWVRRLAVWKEPGEKPIRDIHLRPGLNIIWSPDGAEAEGGSIGHGAGKTLFCRLLRYCMGEGRFADEEQRKRIGVAFPNGMVGAEVMLDGVCWAVIRPLGLRRRHVALQHGDLDTVADDDTPTTGIETLVQAIEEAVITPEITRLVRTQPGQAAWPIALAWLTRDQECRFDHILDWRDPSSGSEAPVPASGDNKALRVAAVRAFLRAITEEESQNQTSADNLKSEITTKETQFSHLAWTVEREQNVLITALGLVGKSLPEMPLLIDVLRKEAENKLAKAAMLPEMGTTDIETARRTLNDARSTFDRLEAERKEINARLPAEERLLTNLQSEVPGLSSAAQMAASPVCPICEVPLDKALADGCNLSRNPFDEDACRTRFERKRQEIAEQDEIVKRLKARVSVQQPEIALAQQAKDRAAAHLKRLEDARDNRSLAWETALSHKKKVEELSRAFDEKVSVRKALDALEQKQSNIKGKFEKFRSNQAAVFTEVTERFDPIVRALLGPSASGEVKLTGKGLEPKIIDGGDRKTAAIESLKVLAFDLACMCLSVEGKTRLPAFLLHDSPREADLGLTIYHALFRFIQALEEATEQPHFQYIITTTTQPPQDQLVEPWLRLTLRGSPGEERLLGQNL</sequence>
<evidence type="ECO:0000313" key="3">
    <source>
        <dbReference type="Proteomes" id="UP000007127"/>
    </source>
</evidence>
<accession>A0AB72U7U2</accession>
<gene>
    <name evidence="2" type="ORF">TH3_00830</name>
</gene>
<evidence type="ECO:0000313" key="2">
    <source>
        <dbReference type="EMBL" id="AJD50292.1"/>
    </source>
</evidence>
<dbReference type="RefSeq" id="WP_007092225.1">
    <property type="nucleotide sequence ID" value="NZ_CP004388.1"/>
</dbReference>
<evidence type="ECO:0000256" key="1">
    <source>
        <dbReference type="SAM" id="Coils"/>
    </source>
</evidence>
<dbReference type="KEGG" id="txi:TH3_00830"/>
<name>A0AB72U7U2_9PROT</name>